<proteinExistence type="predicted"/>
<gene>
    <name evidence="1" type="ORF">UY3_19100</name>
</gene>
<reference evidence="2" key="1">
    <citation type="journal article" date="2013" name="Nat. Genet.">
        <title>The draft genomes of soft-shell turtle and green sea turtle yield insights into the development and evolution of the turtle-specific body plan.</title>
        <authorList>
            <person name="Wang Z."/>
            <person name="Pascual-Anaya J."/>
            <person name="Zadissa A."/>
            <person name="Li W."/>
            <person name="Niimura Y."/>
            <person name="Huang Z."/>
            <person name="Li C."/>
            <person name="White S."/>
            <person name="Xiong Z."/>
            <person name="Fang D."/>
            <person name="Wang B."/>
            <person name="Ming Y."/>
            <person name="Chen Y."/>
            <person name="Zheng Y."/>
            <person name="Kuraku S."/>
            <person name="Pignatelli M."/>
            <person name="Herrero J."/>
            <person name="Beal K."/>
            <person name="Nozawa M."/>
            <person name="Li Q."/>
            <person name="Wang J."/>
            <person name="Zhang H."/>
            <person name="Yu L."/>
            <person name="Shigenobu S."/>
            <person name="Wang J."/>
            <person name="Liu J."/>
            <person name="Flicek P."/>
            <person name="Searle S."/>
            <person name="Wang J."/>
            <person name="Kuratani S."/>
            <person name="Yin Y."/>
            <person name="Aken B."/>
            <person name="Zhang G."/>
            <person name="Irie N."/>
        </authorList>
    </citation>
    <scope>NUCLEOTIDE SEQUENCE [LARGE SCALE GENOMIC DNA]</scope>
</reference>
<evidence type="ECO:0000313" key="1">
    <source>
        <dbReference type="EMBL" id="EMP23850.1"/>
    </source>
</evidence>
<evidence type="ECO:0000313" key="2">
    <source>
        <dbReference type="Proteomes" id="UP000031443"/>
    </source>
</evidence>
<name>M7AME1_CHEMY</name>
<dbReference type="Proteomes" id="UP000031443">
    <property type="component" value="Unassembled WGS sequence"/>
</dbReference>
<accession>M7AME1</accession>
<protein>
    <submittedName>
        <fullName evidence="1">Uncharacterized protein</fullName>
    </submittedName>
</protein>
<organism evidence="1 2">
    <name type="scientific">Chelonia mydas</name>
    <name type="common">Green sea-turtle</name>
    <name type="synonym">Chelonia agassizi</name>
    <dbReference type="NCBI Taxonomy" id="8469"/>
    <lineage>
        <taxon>Eukaryota</taxon>
        <taxon>Metazoa</taxon>
        <taxon>Chordata</taxon>
        <taxon>Craniata</taxon>
        <taxon>Vertebrata</taxon>
        <taxon>Euteleostomi</taxon>
        <taxon>Archelosauria</taxon>
        <taxon>Testudinata</taxon>
        <taxon>Testudines</taxon>
        <taxon>Cryptodira</taxon>
        <taxon>Durocryptodira</taxon>
        <taxon>Americhelydia</taxon>
        <taxon>Chelonioidea</taxon>
        <taxon>Cheloniidae</taxon>
        <taxon>Chelonia</taxon>
    </lineage>
</organism>
<keyword evidence="2" id="KW-1185">Reference proteome</keyword>
<dbReference type="EMBL" id="KB607543">
    <property type="protein sequence ID" value="EMP23850.1"/>
    <property type="molecule type" value="Genomic_DNA"/>
</dbReference>
<sequence>MSTLPAGLAGSDRSIGDRFITSSVDAINRYPIALPSSLELHHNERRKQSQWGVAAVDSALRGCEPKSFTEFMNSFNRSETAFFGK</sequence>
<dbReference type="AlphaFoldDB" id="M7AME1"/>